<accession>A0A0F8Z5B0</accession>
<proteinExistence type="predicted"/>
<comment type="caution">
    <text evidence="1">The sequence shown here is derived from an EMBL/GenBank/DDBJ whole genome shotgun (WGS) entry which is preliminary data.</text>
</comment>
<dbReference type="AlphaFoldDB" id="A0A0F8Z5B0"/>
<protein>
    <submittedName>
        <fullName evidence="1">Uncharacterized protein</fullName>
    </submittedName>
</protein>
<sequence length="95" mass="11037">MAKRKRTVKKDKLQNVPKTVKIPLTLLRHLVRLTGNRQAKSYLRIATGKTYVTNQPGENVVEPEVAKAEKKDETITYKFNGESLFLDFEKMIRIY</sequence>
<reference evidence="1" key="1">
    <citation type="journal article" date="2015" name="Nature">
        <title>Complex archaea that bridge the gap between prokaryotes and eukaryotes.</title>
        <authorList>
            <person name="Spang A."/>
            <person name="Saw J.H."/>
            <person name="Jorgensen S.L."/>
            <person name="Zaremba-Niedzwiedzka K."/>
            <person name="Martijn J."/>
            <person name="Lind A.E."/>
            <person name="van Eijk R."/>
            <person name="Schleper C."/>
            <person name="Guy L."/>
            <person name="Ettema T.J."/>
        </authorList>
    </citation>
    <scope>NUCLEOTIDE SEQUENCE</scope>
</reference>
<evidence type="ECO:0000313" key="1">
    <source>
        <dbReference type="EMBL" id="KKK55271.1"/>
    </source>
</evidence>
<gene>
    <name evidence="1" type="ORF">LCGC14_3076210</name>
</gene>
<name>A0A0F8Z5B0_9ZZZZ</name>
<organism evidence="1">
    <name type="scientific">marine sediment metagenome</name>
    <dbReference type="NCBI Taxonomy" id="412755"/>
    <lineage>
        <taxon>unclassified sequences</taxon>
        <taxon>metagenomes</taxon>
        <taxon>ecological metagenomes</taxon>
    </lineage>
</organism>
<dbReference type="EMBL" id="LAZR01065578">
    <property type="protein sequence ID" value="KKK55271.1"/>
    <property type="molecule type" value="Genomic_DNA"/>
</dbReference>